<dbReference type="PANTHER" id="PTHR23530">
    <property type="entry name" value="TRANSPORT PROTEIN-RELATED"/>
    <property type="match status" value="1"/>
</dbReference>
<dbReference type="InterPro" id="IPR011701">
    <property type="entry name" value="MFS"/>
</dbReference>
<feature type="transmembrane region" description="Helical" evidence="6">
    <location>
        <begin position="12"/>
        <end position="33"/>
    </location>
</feature>
<dbReference type="InterPro" id="IPR053160">
    <property type="entry name" value="MFS_DHA3_Transporter"/>
</dbReference>
<dbReference type="Pfam" id="PF07690">
    <property type="entry name" value="MFS_1"/>
    <property type="match status" value="1"/>
</dbReference>
<dbReference type="Proteomes" id="UP000271031">
    <property type="component" value="Unassembled WGS sequence"/>
</dbReference>
<keyword evidence="2" id="KW-0813">Transport</keyword>
<organism evidence="8 9">
    <name type="scientific">Brevibacillus fluminis</name>
    <dbReference type="NCBI Taxonomy" id="511487"/>
    <lineage>
        <taxon>Bacteria</taxon>
        <taxon>Bacillati</taxon>
        <taxon>Bacillota</taxon>
        <taxon>Bacilli</taxon>
        <taxon>Bacillales</taxon>
        <taxon>Paenibacillaceae</taxon>
        <taxon>Brevibacillus</taxon>
    </lineage>
</organism>
<keyword evidence="9" id="KW-1185">Reference proteome</keyword>
<dbReference type="RefSeq" id="WP_122916682.1">
    <property type="nucleotide sequence ID" value="NZ_RHHQ01000004.1"/>
</dbReference>
<feature type="transmembrane region" description="Helical" evidence="6">
    <location>
        <begin position="263"/>
        <end position="286"/>
    </location>
</feature>
<feature type="transmembrane region" description="Helical" evidence="6">
    <location>
        <begin position="388"/>
        <end position="410"/>
    </location>
</feature>
<reference evidence="8 9" key="1">
    <citation type="submission" date="2018-10" db="EMBL/GenBank/DDBJ databases">
        <title>Phylogenomics of Brevibacillus.</title>
        <authorList>
            <person name="Dunlap C."/>
        </authorList>
    </citation>
    <scope>NUCLEOTIDE SEQUENCE [LARGE SCALE GENOMIC DNA]</scope>
    <source>
        <strain evidence="8 9">JCM 15716</strain>
    </source>
</reference>
<accession>A0A3M8DWW9</accession>
<keyword evidence="3 6" id="KW-0812">Transmembrane</keyword>
<keyword evidence="5 6" id="KW-0472">Membrane</keyword>
<dbReference type="Gene3D" id="1.20.1250.20">
    <property type="entry name" value="MFS general substrate transporter like domains"/>
    <property type="match status" value="1"/>
</dbReference>
<dbReference type="PANTHER" id="PTHR23530:SF1">
    <property type="entry name" value="PERMEASE, MAJOR FACILITATOR SUPERFAMILY-RELATED"/>
    <property type="match status" value="1"/>
</dbReference>
<feature type="domain" description="Major facilitator superfamily (MFS) profile" evidence="7">
    <location>
        <begin position="6"/>
        <end position="413"/>
    </location>
</feature>
<evidence type="ECO:0000313" key="9">
    <source>
        <dbReference type="Proteomes" id="UP000271031"/>
    </source>
</evidence>
<evidence type="ECO:0000256" key="6">
    <source>
        <dbReference type="SAM" id="Phobius"/>
    </source>
</evidence>
<evidence type="ECO:0000256" key="3">
    <source>
        <dbReference type="ARBA" id="ARBA00022692"/>
    </source>
</evidence>
<name>A0A3M8DWW9_9BACL</name>
<feature type="transmembrane region" description="Helical" evidence="6">
    <location>
        <begin position="225"/>
        <end position="243"/>
    </location>
</feature>
<keyword evidence="4 6" id="KW-1133">Transmembrane helix</keyword>
<gene>
    <name evidence="8" type="ORF">EDM56_04515</name>
</gene>
<evidence type="ECO:0000256" key="2">
    <source>
        <dbReference type="ARBA" id="ARBA00022448"/>
    </source>
</evidence>
<protein>
    <submittedName>
        <fullName evidence="8">MFS transporter</fullName>
    </submittedName>
</protein>
<comment type="subcellular location">
    <subcellularLocation>
        <location evidence="1">Cell membrane</location>
        <topology evidence="1">Multi-pass membrane protein</topology>
    </subcellularLocation>
</comment>
<dbReference type="GO" id="GO:0005886">
    <property type="term" value="C:plasma membrane"/>
    <property type="evidence" value="ECO:0007669"/>
    <property type="project" value="UniProtKB-SubCell"/>
</dbReference>
<dbReference type="InterPro" id="IPR020846">
    <property type="entry name" value="MFS_dom"/>
</dbReference>
<evidence type="ECO:0000256" key="4">
    <source>
        <dbReference type="ARBA" id="ARBA00022989"/>
    </source>
</evidence>
<comment type="caution">
    <text evidence="8">The sequence shown here is derived from an EMBL/GenBank/DDBJ whole genome shotgun (WGS) entry which is preliminary data.</text>
</comment>
<dbReference type="SUPFAM" id="SSF103473">
    <property type="entry name" value="MFS general substrate transporter"/>
    <property type="match status" value="1"/>
</dbReference>
<dbReference type="InterPro" id="IPR036259">
    <property type="entry name" value="MFS_trans_sf"/>
</dbReference>
<feature type="transmembrane region" description="Helical" evidence="6">
    <location>
        <begin position="39"/>
        <end position="60"/>
    </location>
</feature>
<dbReference type="AlphaFoldDB" id="A0A3M8DWW9"/>
<feature type="transmembrane region" description="Helical" evidence="6">
    <location>
        <begin position="171"/>
        <end position="189"/>
    </location>
</feature>
<evidence type="ECO:0000259" key="7">
    <source>
        <dbReference type="PROSITE" id="PS50850"/>
    </source>
</evidence>
<dbReference type="GO" id="GO:0022857">
    <property type="term" value="F:transmembrane transporter activity"/>
    <property type="evidence" value="ECO:0007669"/>
    <property type="project" value="InterPro"/>
</dbReference>
<dbReference type="PROSITE" id="PS50850">
    <property type="entry name" value="MFS"/>
    <property type="match status" value="1"/>
</dbReference>
<evidence type="ECO:0000313" key="8">
    <source>
        <dbReference type="EMBL" id="RNB92019.1"/>
    </source>
</evidence>
<dbReference type="OrthoDB" id="9816124at2"/>
<evidence type="ECO:0000256" key="1">
    <source>
        <dbReference type="ARBA" id="ARBA00004651"/>
    </source>
</evidence>
<dbReference type="EMBL" id="RHHQ01000004">
    <property type="protein sequence ID" value="RNB92019.1"/>
    <property type="molecule type" value="Genomic_DNA"/>
</dbReference>
<evidence type="ECO:0000256" key="5">
    <source>
        <dbReference type="ARBA" id="ARBA00023136"/>
    </source>
</evidence>
<feature type="transmembrane region" description="Helical" evidence="6">
    <location>
        <begin position="72"/>
        <end position="92"/>
    </location>
</feature>
<feature type="transmembrane region" description="Helical" evidence="6">
    <location>
        <begin position="98"/>
        <end position="120"/>
    </location>
</feature>
<proteinExistence type="predicted"/>
<feature type="transmembrane region" description="Helical" evidence="6">
    <location>
        <begin position="298"/>
        <end position="317"/>
    </location>
</feature>
<sequence length="414" mass="45313">MQSRASQVYITMMFMMSLANATMFTTYAVYFITTLGLNPFQLLIVGTVLEITAFMFEGITGVVADTYSRRRSVIIGMFVLGIGFVLGGNVQWLAQGSLLIPMFAWLLFSEFVKGVGYTFLSGANTAWIVDEVGEDTVGALFLRTKRFSLLGTLIGIAASVGLYSFASNLPYMIGGFLYLGLGFFLILFMKETNFVRPERTGDTSHFHEMKTTWLSGAKVIRRQPVLLAILVVTIFSGAASEGYDRLWEAHVIADIGFPADIPLSMAIWFGIISVLSTFVSLIAVQLAEKRLDMSKERVVLVGMFVLTGLRIVGLVVFAFSPTFVWALCALLAIGVIKSLEEPMYDTWLNMNIESNVRATVLSMMSQSNALGQSGGGPLVGWVGNRLSVRASLVVAAALLSPILLVFGRVLRKKK</sequence>
<feature type="transmembrane region" description="Helical" evidence="6">
    <location>
        <begin position="147"/>
        <end position="165"/>
    </location>
</feature>